<feature type="domain" description="Signal transduction histidine kinase subgroup 3 dimerisation and phosphoacceptor" evidence="6">
    <location>
        <begin position="208"/>
        <end position="274"/>
    </location>
</feature>
<keyword evidence="4" id="KW-0175">Coiled coil</keyword>
<keyword evidence="2 7" id="KW-0418">Kinase</keyword>
<dbReference type="InterPro" id="IPR036890">
    <property type="entry name" value="HATPase_C_sf"/>
</dbReference>
<dbReference type="EMBL" id="FZMO01000036">
    <property type="protein sequence ID" value="SNQ46245.1"/>
    <property type="molecule type" value="Genomic_DNA"/>
</dbReference>
<evidence type="ECO:0000256" key="3">
    <source>
        <dbReference type="ARBA" id="ARBA00023012"/>
    </source>
</evidence>
<evidence type="ECO:0000256" key="5">
    <source>
        <dbReference type="SAM" id="Phobius"/>
    </source>
</evidence>
<dbReference type="PANTHER" id="PTHR24421:SF63">
    <property type="entry name" value="SENSOR HISTIDINE KINASE DESK"/>
    <property type="match status" value="1"/>
</dbReference>
<keyword evidence="5" id="KW-1133">Transmembrane helix</keyword>
<dbReference type="GO" id="GO:0000155">
    <property type="term" value="F:phosphorelay sensor kinase activity"/>
    <property type="evidence" value="ECO:0007669"/>
    <property type="project" value="InterPro"/>
</dbReference>
<dbReference type="GO" id="GO:0016020">
    <property type="term" value="C:membrane"/>
    <property type="evidence" value="ECO:0007669"/>
    <property type="project" value="InterPro"/>
</dbReference>
<accession>A0A2I2KKQ9</accession>
<reference evidence="7 8" key="1">
    <citation type="submission" date="2017-06" db="EMBL/GenBank/DDBJ databases">
        <authorList>
            <person name="Kim H.J."/>
            <person name="Triplett B.A."/>
        </authorList>
    </citation>
    <scope>NUCLEOTIDE SEQUENCE [LARGE SCALE GENOMIC DNA]</scope>
    <source>
        <strain evidence="7">FRACA_ARgP5</strain>
    </source>
</reference>
<keyword evidence="5" id="KW-0472">Membrane</keyword>
<dbReference type="RefSeq" id="WP_243407195.1">
    <property type="nucleotide sequence ID" value="NZ_FZMO01000036.1"/>
</dbReference>
<evidence type="ECO:0000313" key="7">
    <source>
        <dbReference type="EMBL" id="SNQ46245.1"/>
    </source>
</evidence>
<evidence type="ECO:0000256" key="4">
    <source>
        <dbReference type="SAM" id="Coils"/>
    </source>
</evidence>
<dbReference type="InterPro" id="IPR050482">
    <property type="entry name" value="Sensor_HK_TwoCompSys"/>
</dbReference>
<dbReference type="CDD" id="cd16917">
    <property type="entry name" value="HATPase_UhpB-NarQ-NarX-like"/>
    <property type="match status" value="1"/>
</dbReference>
<dbReference type="Gene3D" id="3.30.565.10">
    <property type="entry name" value="Histidine kinase-like ATPase, C-terminal domain"/>
    <property type="match status" value="1"/>
</dbReference>
<proteinExistence type="predicted"/>
<dbReference type="Proteomes" id="UP000234331">
    <property type="component" value="Unassembled WGS sequence"/>
</dbReference>
<name>A0A2I2KKQ9_9ACTN</name>
<dbReference type="Pfam" id="PF07730">
    <property type="entry name" value="HisKA_3"/>
    <property type="match status" value="1"/>
</dbReference>
<keyword evidence="5" id="KW-0812">Transmembrane</keyword>
<keyword evidence="1" id="KW-0808">Transferase</keyword>
<sequence length="466" mass="47830">MGWNAGAAAGAAGATRRFLLQPGLPVVPRDRPMMDPWRWRRVASVFLVYLGYAASDMVALHDNPLVIAYGAVLLVVFSAVYLITVPLVAFLGRREYLWPALLGMVACIAAYVPVVGGGGLVMTVYLSVALVLLARPIVSIPLVLAIAAVDTWLPQHVDWWQAHGAQWSLSAPVLLAALTMYGVRAGARSQAELSRAHQEIERLAKEQERLRIARDLHDLLGHALTTITVKAELASKLADRDPARAADEMAQVAALGRQGLADVRATVAGYREVSLVTELAAARQVLAAAGIRAELPASVEEVPGQLRELFGWVVREGVTNAVRHSGAHHLRITLGGACADSDDAGSGSAGSGIGGGIGSDGIELVDDGRGPAPVNGAAGAVAGSPGGAGLRGLAERVAAAGGRLETGPASPSAASPGFRLRVVVPSDQEATLPAVSPVVAPGVAPAPALPANTAQAAVGGASGPSR</sequence>
<evidence type="ECO:0000256" key="1">
    <source>
        <dbReference type="ARBA" id="ARBA00022679"/>
    </source>
</evidence>
<keyword evidence="3" id="KW-0902">Two-component regulatory system</keyword>
<dbReference type="GO" id="GO:0046983">
    <property type="term" value="F:protein dimerization activity"/>
    <property type="evidence" value="ECO:0007669"/>
    <property type="project" value="InterPro"/>
</dbReference>
<feature type="transmembrane region" description="Helical" evidence="5">
    <location>
        <begin position="169"/>
        <end position="187"/>
    </location>
</feature>
<keyword evidence="8" id="KW-1185">Reference proteome</keyword>
<dbReference type="InterPro" id="IPR011712">
    <property type="entry name" value="Sig_transdc_His_kin_sub3_dim/P"/>
</dbReference>
<protein>
    <submittedName>
        <fullName evidence="7">Putative two-component system sensor kinase</fullName>
    </submittedName>
</protein>
<organism evidence="7 8">
    <name type="scientific">Frankia canadensis</name>
    <dbReference type="NCBI Taxonomy" id="1836972"/>
    <lineage>
        <taxon>Bacteria</taxon>
        <taxon>Bacillati</taxon>
        <taxon>Actinomycetota</taxon>
        <taxon>Actinomycetes</taxon>
        <taxon>Frankiales</taxon>
        <taxon>Frankiaceae</taxon>
        <taxon>Frankia</taxon>
    </lineage>
</organism>
<dbReference type="Gene3D" id="1.20.5.1930">
    <property type="match status" value="1"/>
</dbReference>
<feature type="transmembrane region" description="Helical" evidence="5">
    <location>
        <begin position="66"/>
        <end position="90"/>
    </location>
</feature>
<evidence type="ECO:0000259" key="6">
    <source>
        <dbReference type="Pfam" id="PF07730"/>
    </source>
</evidence>
<feature type="transmembrane region" description="Helical" evidence="5">
    <location>
        <begin position="124"/>
        <end position="149"/>
    </location>
</feature>
<feature type="transmembrane region" description="Helical" evidence="5">
    <location>
        <begin position="37"/>
        <end position="54"/>
    </location>
</feature>
<evidence type="ECO:0000256" key="2">
    <source>
        <dbReference type="ARBA" id="ARBA00022777"/>
    </source>
</evidence>
<dbReference type="PANTHER" id="PTHR24421">
    <property type="entry name" value="NITRATE/NITRITE SENSOR PROTEIN NARX-RELATED"/>
    <property type="match status" value="1"/>
</dbReference>
<feature type="coiled-coil region" evidence="4">
    <location>
        <begin position="186"/>
        <end position="213"/>
    </location>
</feature>
<evidence type="ECO:0000313" key="8">
    <source>
        <dbReference type="Proteomes" id="UP000234331"/>
    </source>
</evidence>
<dbReference type="AlphaFoldDB" id="A0A2I2KKQ9"/>
<gene>
    <name evidence="7" type="ORF">FRACA_1300016</name>
</gene>
<feature type="transmembrane region" description="Helical" evidence="5">
    <location>
        <begin position="96"/>
        <end position="117"/>
    </location>
</feature>